<evidence type="ECO:0000256" key="2">
    <source>
        <dbReference type="ARBA" id="ARBA00022737"/>
    </source>
</evidence>
<dbReference type="Proteomes" id="UP000799118">
    <property type="component" value="Unassembled WGS sequence"/>
</dbReference>
<dbReference type="Gene3D" id="2.120.10.80">
    <property type="entry name" value="Kelch-type beta propeller"/>
    <property type="match status" value="1"/>
</dbReference>
<dbReference type="PANTHER" id="PTHR46093">
    <property type="entry name" value="ACYL-COA-BINDING DOMAIN-CONTAINING PROTEIN 5"/>
    <property type="match status" value="1"/>
</dbReference>
<protein>
    <recommendedName>
        <fullName evidence="5">Galactose oxidase</fullName>
    </recommendedName>
</protein>
<gene>
    <name evidence="3" type="ORF">BT96DRAFT_989418</name>
</gene>
<keyword evidence="1" id="KW-0880">Kelch repeat</keyword>
<dbReference type="SUPFAM" id="SSF50965">
    <property type="entry name" value="Galactose oxidase, central domain"/>
    <property type="match status" value="1"/>
</dbReference>
<organism evidence="3 4">
    <name type="scientific">Gymnopus androsaceus JB14</name>
    <dbReference type="NCBI Taxonomy" id="1447944"/>
    <lineage>
        <taxon>Eukaryota</taxon>
        <taxon>Fungi</taxon>
        <taxon>Dikarya</taxon>
        <taxon>Basidiomycota</taxon>
        <taxon>Agaricomycotina</taxon>
        <taxon>Agaricomycetes</taxon>
        <taxon>Agaricomycetidae</taxon>
        <taxon>Agaricales</taxon>
        <taxon>Marasmiineae</taxon>
        <taxon>Omphalotaceae</taxon>
        <taxon>Gymnopus</taxon>
    </lineage>
</organism>
<keyword evidence="2" id="KW-0677">Repeat</keyword>
<proteinExistence type="predicted"/>
<dbReference type="OrthoDB" id="45365at2759"/>
<dbReference type="InterPro" id="IPR011043">
    <property type="entry name" value="Gal_Oxase/kelch_b-propeller"/>
</dbReference>
<dbReference type="EMBL" id="ML769417">
    <property type="protein sequence ID" value="KAE9404362.1"/>
    <property type="molecule type" value="Genomic_DNA"/>
</dbReference>
<keyword evidence="4" id="KW-1185">Reference proteome</keyword>
<dbReference type="PANTHER" id="PTHR46093:SF18">
    <property type="entry name" value="FIBRONECTIN TYPE-III DOMAIN-CONTAINING PROTEIN"/>
    <property type="match status" value="1"/>
</dbReference>
<dbReference type="AlphaFoldDB" id="A0A6A4HY92"/>
<sequence length="263" mass="28702">MSSEFPRYGLALPETAIPNGELYLFGSLTSGDIPSLRVGHASVIVTTDLIVWGGDTDTDDGRVSKMVRLTGSSSTIFGLLILIRAAFPSIFSVDSIIDEDLPPAYTPAPNSYEGGETIEYGPARLFQNASLSPLSQRELIKPTSPERPAQRTGHIYLPNQTVDRNRWTTWPFDLATRKWSELTCIGFIPLPREGHAAALINDGTCLKTWNQLPADALDIAGHAMASFGARVFVLGGESFTPTESEEGKICACLGYERYQVPRH</sequence>
<accession>A0A6A4HY92</accession>
<evidence type="ECO:0000313" key="4">
    <source>
        <dbReference type="Proteomes" id="UP000799118"/>
    </source>
</evidence>
<evidence type="ECO:0000313" key="3">
    <source>
        <dbReference type="EMBL" id="KAE9404362.1"/>
    </source>
</evidence>
<evidence type="ECO:0008006" key="5">
    <source>
        <dbReference type="Google" id="ProtNLM"/>
    </source>
</evidence>
<dbReference type="InterPro" id="IPR015915">
    <property type="entry name" value="Kelch-typ_b-propeller"/>
</dbReference>
<reference evidence="3" key="1">
    <citation type="journal article" date="2019" name="Environ. Microbiol.">
        <title>Fungal ecological strategies reflected in gene transcription - a case study of two litter decomposers.</title>
        <authorList>
            <person name="Barbi F."/>
            <person name="Kohler A."/>
            <person name="Barry K."/>
            <person name="Baskaran P."/>
            <person name="Daum C."/>
            <person name="Fauchery L."/>
            <person name="Ihrmark K."/>
            <person name="Kuo A."/>
            <person name="LaButti K."/>
            <person name="Lipzen A."/>
            <person name="Morin E."/>
            <person name="Grigoriev I.V."/>
            <person name="Henrissat B."/>
            <person name="Lindahl B."/>
            <person name="Martin F."/>
        </authorList>
    </citation>
    <scope>NUCLEOTIDE SEQUENCE</scope>
    <source>
        <strain evidence="3">JB14</strain>
    </source>
</reference>
<name>A0A6A4HY92_9AGAR</name>
<evidence type="ECO:0000256" key="1">
    <source>
        <dbReference type="ARBA" id="ARBA00022441"/>
    </source>
</evidence>